<gene>
    <name evidence="1" type="ORF">PV327_005189</name>
</gene>
<comment type="caution">
    <text evidence="1">The sequence shown here is derived from an EMBL/GenBank/DDBJ whole genome shotgun (WGS) entry which is preliminary data.</text>
</comment>
<evidence type="ECO:0000313" key="2">
    <source>
        <dbReference type="Proteomes" id="UP001168972"/>
    </source>
</evidence>
<dbReference type="AlphaFoldDB" id="A0AA39G0W4"/>
<evidence type="ECO:0000313" key="1">
    <source>
        <dbReference type="EMBL" id="KAK0179437.1"/>
    </source>
</evidence>
<protein>
    <submittedName>
        <fullName evidence="1">Uncharacterized protein</fullName>
    </submittedName>
</protein>
<name>A0AA39G0W4_MICHY</name>
<organism evidence="1 2">
    <name type="scientific">Microctonus hyperodae</name>
    <name type="common">Parasitoid wasp</name>
    <dbReference type="NCBI Taxonomy" id="165561"/>
    <lineage>
        <taxon>Eukaryota</taxon>
        <taxon>Metazoa</taxon>
        <taxon>Ecdysozoa</taxon>
        <taxon>Arthropoda</taxon>
        <taxon>Hexapoda</taxon>
        <taxon>Insecta</taxon>
        <taxon>Pterygota</taxon>
        <taxon>Neoptera</taxon>
        <taxon>Endopterygota</taxon>
        <taxon>Hymenoptera</taxon>
        <taxon>Apocrita</taxon>
        <taxon>Ichneumonoidea</taxon>
        <taxon>Braconidae</taxon>
        <taxon>Euphorinae</taxon>
        <taxon>Microctonus</taxon>
    </lineage>
</organism>
<proteinExistence type="predicted"/>
<sequence>MSDSESDNPAEIYEAANAMTLNLLPEKSRKIFCKYAHRRRGWNAPVWTIDGSAAAKCTYALDFRYHTIYWSTFRSEISPFPYQKNAKNFEGYKNPLDHSSIVLVSTLVLSQQCQ</sequence>
<accession>A0AA39G0W4</accession>
<dbReference type="EMBL" id="JAQQBR010000003">
    <property type="protein sequence ID" value="KAK0179437.1"/>
    <property type="molecule type" value="Genomic_DNA"/>
</dbReference>
<keyword evidence="2" id="KW-1185">Reference proteome</keyword>
<reference evidence="1" key="2">
    <citation type="submission" date="2023-03" db="EMBL/GenBank/DDBJ databases">
        <authorList>
            <person name="Inwood S.N."/>
            <person name="Skelly J.G."/>
            <person name="Guhlin J."/>
            <person name="Harrop T.W.R."/>
            <person name="Goldson S.G."/>
            <person name="Dearden P.K."/>
        </authorList>
    </citation>
    <scope>NUCLEOTIDE SEQUENCE</scope>
    <source>
        <strain evidence="1">Lincoln</strain>
        <tissue evidence="1">Whole body</tissue>
    </source>
</reference>
<dbReference type="Proteomes" id="UP001168972">
    <property type="component" value="Unassembled WGS sequence"/>
</dbReference>
<reference evidence="1" key="1">
    <citation type="journal article" date="2023" name="bioRxiv">
        <title>Scaffold-level genome assemblies of two parasitoid biocontrol wasps reveal the parthenogenesis mechanism and an associated novel virus.</title>
        <authorList>
            <person name="Inwood S."/>
            <person name="Skelly J."/>
            <person name="Guhlin J."/>
            <person name="Harrop T."/>
            <person name="Goldson S."/>
            <person name="Dearden P."/>
        </authorList>
    </citation>
    <scope>NUCLEOTIDE SEQUENCE</scope>
    <source>
        <strain evidence="1">Lincoln</strain>
        <tissue evidence="1">Whole body</tissue>
    </source>
</reference>